<dbReference type="PROSITE" id="PS51819">
    <property type="entry name" value="VOC"/>
    <property type="match status" value="1"/>
</dbReference>
<gene>
    <name evidence="3" type="ORF">HC031_09275</name>
</gene>
<proteinExistence type="predicted"/>
<evidence type="ECO:0000313" key="3">
    <source>
        <dbReference type="EMBL" id="NJC69906.1"/>
    </source>
</evidence>
<evidence type="ECO:0000256" key="1">
    <source>
        <dbReference type="SAM" id="MobiDB-lite"/>
    </source>
</evidence>
<organism evidence="3 4">
    <name type="scientific">Planosporangium thailandense</name>
    <dbReference type="NCBI Taxonomy" id="765197"/>
    <lineage>
        <taxon>Bacteria</taxon>
        <taxon>Bacillati</taxon>
        <taxon>Actinomycetota</taxon>
        <taxon>Actinomycetes</taxon>
        <taxon>Micromonosporales</taxon>
        <taxon>Micromonosporaceae</taxon>
        <taxon>Planosporangium</taxon>
    </lineage>
</organism>
<evidence type="ECO:0000313" key="4">
    <source>
        <dbReference type="Proteomes" id="UP000722989"/>
    </source>
</evidence>
<dbReference type="Proteomes" id="UP000722989">
    <property type="component" value="Unassembled WGS sequence"/>
</dbReference>
<protein>
    <submittedName>
        <fullName evidence="3">VOC family protein</fullName>
    </submittedName>
</protein>
<dbReference type="EMBL" id="JAATVY010000004">
    <property type="protein sequence ID" value="NJC69906.1"/>
    <property type="molecule type" value="Genomic_DNA"/>
</dbReference>
<accession>A0ABX0XV43</accession>
<dbReference type="InterPro" id="IPR037523">
    <property type="entry name" value="VOC_core"/>
</dbReference>
<dbReference type="SUPFAM" id="SSF54593">
    <property type="entry name" value="Glyoxalase/Bleomycin resistance protein/Dihydroxybiphenyl dioxygenase"/>
    <property type="match status" value="1"/>
</dbReference>
<evidence type="ECO:0000259" key="2">
    <source>
        <dbReference type="PROSITE" id="PS51819"/>
    </source>
</evidence>
<feature type="compositionally biased region" description="Basic residues" evidence="1">
    <location>
        <begin position="18"/>
        <end position="35"/>
    </location>
</feature>
<sequence length="244" mass="26205">MPPPSSTGPTGSCSPSGNRRHRPPERDRHLPRKGSHVTEPQLDHIVYTVPDLAAAVADFTVRTGVSPVPGGRHPSGTANYLVGFGPTSYLEILGPDPEADATDRPATFGLDTLTEPRLATWAVHTDDIENAVSLAREHGYDPGEIQPLSRRRPDGVLLSWRLTRRTERGADGLVPFLIDWTGAEHPASSRLPQLGLTSLTATHPDPTAVRRYLAAVGVELEVTAGPRAALEALLDTPRGPVTLR</sequence>
<reference evidence="3 4" key="1">
    <citation type="submission" date="2020-03" db="EMBL/GenBank/DDBJ databases">
        <title>WGS of the type strain of Planosporangium spp.</title>
        <authorList>
            <person name="Thawai C."/>
        </authorList>
    </citation>
    <scope>NUCLEOTIDE SEQUENCE [LARGE SCALE GENOMIC DNA]</scope>
    <source>
        <strain evidence="3 4">TBRC 5610</strain>
    </source>
</reference>
<feature type="domain" description="VOC" evidence="2">
    <location>
        <begin position="41"/>
        <end position="190"/>
    </location>
</feature>
<feature type="region of interest" description="Disordered" evidence="1">
    <location>
        <begin position="1"/>
        <end position="41"/>
    </location>
</feature>
<dbReference type="InterPro" id="IPR025870">
    <property type="entry name" value="Glyoxalase-like_dom"/>
</dbReference>
<dbReference type="InterPro" id="IPR029068">
    <property type="entry name" value="Glyas_Bleomycin-R_OHBP_Dase"/>
</dbReference>
<dbReference type="PANTHER" id="PTHR40265:SF1">
    <property type="entry name" value="GLYOXALASE-LIKE DOMAIN-CONTAINING PROTEIN"/>
    <property type="match status" value="1"/>
</dbReference>
<name>A0ABX0XV43_9ACTN</name>
<dbReference type="Gene3D" id="3.10.180.10">
    <property type="entry name" value="2,3-Dihydroxybiphenyl 1,2-Dioxygenase, domain 1"/>
    <property type="match status" value="1"/>
</dbReference>
<dbReference type="PANTHER" id="PTHR40265">
    <property type="entry name" value="BLL2707 PROTEIN"/>
    <property type="match status" value="1"/>
</dbReference>
<keyword evidence="4" id="KW-1185">Reference proteome</keyword>
<feature type="compositionally biased region" description="Low complexity" evidence="1">
    <location>
        <begin position="7"/>
        <end position="17"/>
    </location>
</feature>
<comment type="caution">
    <text evidence="3">The sequence shown here is derived from an EMBL/GenBank/DDBJ whole genome shotgun (WGS) entry which is preliminary data.</text>
</comment>
<dbReference type="Pfam" id="PF13468">
    <property type="entry name" value="Glyoxalase_3"/>
    <property type="match status" value="1"/>
</dbReference>